<sequence length="399" mass="41439">MTVERVPAGLVGATSHGHLLELIRAADGLSRQQLLSTTGMSRATLYERLDTLTRRGYIYEAEPLGSTGGRPSRKIRFEDRGRVVLAITLGQTHGTVSIADTTGRQLRSFTKTLDVSAPAESVLGPLIREGQELLAQGKNETLLGIGVSLPAPVEAGTGHVRHPTTLPGWADDSVVQAVTASWDLPLVVENDARAAGLGERRSDAETVVYVKVGTGIGCGIVVEGSILRGAHGAAGDIGHIRMTPDGPLCRCGRRGCLAAYSSGRALSEKLSGRGFRNMADIRAAAGAGDPAVLGAVESAADVLGSALAATVTTLNPDRLVLGGDLGSLDFFAAQVGERVLADVVDRIGEGLVVETGHPEDQAACSGLATLVMRKIFAPGAVDQVFSEEAVRVASGSTRR</sequence>
<reference evidence="3 4" key="1">
    <citation type="submission" date="2023-07" db="EMBL/GenBank/DDBJ databases">
        <title>Sorghum-associated microbial communities from plants grown in Nebraska, USA.</title>
        <authorList>
            <person name="Schachtman D."/>
        </authorList>
    </citation>
    <scope>NUCLEOTIDE SEQUENCE [LARGE SCALE GENOMIC DNA]</scope>
    <source>
        <strain evidence="3 4">DS994</strain>
    </source>
</reference>
<name>A0ABT9UKH5_9MICC</name>
<proteinExistence type="inferred from homology"/>
<dbReference type="InterPro" id="IPR049874">
    <property type="entry name" value="ROK_cs"/>
</dbReference>
<evidence type="ECO:0000313" key="4">
    <source>
        <dbReference type="Proteomes" id="UP001226389"/>
    </source>
</evidence>
<dbReference type="SUPFAM" id="SSF46785">
    <property type="entry name" value="Winged helix' DNA-binding domain"/>
    <property type="match status" value="1"/>
</dbReference>
<dbReference type="GO" id="GO:0016301">
    <property type="term" value="F:kinase activity"/>
    <property type="evidence" value="ECO:0007669"/>
    <property type="project" value="UniProtKB-KW"/>
</dbReference>
<dbReference type="PROSITE" id="PS01125">
    <property type="entry name" value="ROK"/>
    <property type="match status" value="1"/>
</dbReference>
<dbReference type="PANTHER" id="PTHR18964">
    <property type="entry name" value="ROK (REPRESSOR, ORF, KINASE) FAMILY"/>
    <property type="match status" value="1"/>
</dbReference>
<dbReference type="Pfam" id="PF00480">
    <property type="entry name" value="ROK"/>
    <property type="match status" value="1"/>
</dbReference>
<dbReference type="PANTHER" id="PTHR18964:SF173">
    <property type="entry name" value="GLUCOKINASE"/>
    <property type="match status" value="1"/>
</dbReference>
<protein>
    <submittedName>
        <fullName evidence="3">NBD/HSP70 family sugar kinase</fullName>
    </submittedName>
</protein>
<dbReference type="InterPro" id="IPR005471">
    <property type="entry name" value="Tscrpt_reg_IclR_N"/>
</dbReference>
<evidence type="ECO:0000259" key="2">
    <source>
        <dbReference type="Pfam" id="PF09339"/>
    </source>
</evidence>
<dbReference type="InterPro" id="IPR000600">
    <property type="entry name" value="ROK"/>
</dbReference>
<dbReference type="SUPFAM" id="SSF53067">
    <property type="entry name" value="Actin-like ATPase domain"/>
    <property type="match status" value="1"/>
</dbReference>
<dbReference type="InterPro" id="IPR043129">
    <property type="entry name" value="ATPase_NBD"/>
</dbReference>
<evidence type="ECO:0000313" key="3">
    <source>
        <dbReference type="EMBL" id="MDQ0119561.1"/>
    </source>
</evidence>
<accession>A0ABT9UKH5</accession>
<comment type="caution">
    <text evidence="3">The sequence shown here is derived from an EMBL/GenBank/DDBJ whole genome shotgun (WGS) entry which is preliminary data.</text>
</comment>
<dbReference type="RefSeq" id="WP_307491194.1">
    <property type="nucleotide sequence ID" value="NZ_JAUSSY010000009.1"/>
</dbReference>
<organism evidence="3 4">
    <name type="scientific">Pseudarthrobacter defluvii</name>
    <dbReference type="NCBI Taxonomy" id="410837"/>
    <lineage>
        <taxon>Bacteria</taxon>
        <taxon>Bacillati</taxon>
        <taxon>Actinomycetota</taxon>
        <taxon>Actinomycetes</taxon>
        <taxon>Micrococcales</taxon>
        <taxon>Micrococcaceae</taxon>
        <taxon>Pseudarthrobacter</taxon>
    </lineage>
</organism>
<dbReference type="Proteomes" id="UP001226389">
    <property type="component" value="Unassembled WGS sequence"/>
</dbReference>
<dbReference type="Gene3D" id="3.30.420.40">
    <property type="match status" value="2"/>
</dbReference>
<dbReference type="Gene3D" id="1.10.10.10">
    <property type="entry name" value="Winged helix-like DNA-binding domain superfamily/Winged helix DNA-binding domain"/>
    <property type="match status" value="1"/>
</dbReference>
<feature type="domain" description="HTH iclR-type" evidence="2">
    <location>
        <begin position="19"/>
        <end position="59"/>
    </location>
</feature>
<comment type="similarity">
    <text evidence="1">Belongs to the ROK (NagC/XylR) family.</text>
</comment>
<dbReference type="InterPro" id="IPR036390">
    <property type="entry name" value="WH_DNA-bd_sf"/>
</dbReference>
<dbReference type="InterPro" id="IPR036388">
    <property type="entry name" value="WH-like_DNA-bd_sf"/>
</dbReference>
<keyword evidence="4" id="KW-1185">Reference proteome</keyword>
<gene>
    <name evidence="3" type="ORF">J2T22_002756</name>
</gene>
<keyword evidence="3" id="KW-0418">Kinase</keyword>
<keyword evidence="3" id="KW-0808">Transferase</keyword>
<dbReference type="EMBL" id="JAUSSY010000009">
    <property type="protein sequence ID" value="MDQ0119561.1"/>
    <property type="molecule type" value="Genomic_DNA"/>
</dbReference>
<dbReference type="Pfam" id="PF09339">
    <property type="entry name" value="HTH_IclR"/>
    <property type="match status" value="1"/>
</dbReference>
<evidence type="ECO:0000256" key="1">
    <source>
        <dbReference type="ARBA" id="ARBA00006479"/>
    </source>
</evidence>